<evidence type="ECO:0000256" key="1">
    <source>
        <dbReference type="SAM" id="MobiDB-lite"/>
    </source>
</evidence>
<feature type="region of interest" description="Disordered" evidence="1">
    <location>
        <begin position="1"/>
        <end position="20"/>
    </location>
</feature>
<protein>
    <submittedName>
        <fullName evidence="2">Uncharacterized protein</fullName>
    </submittedName>
</protein>
<dbReference type="EMBL" id="MT141426">
    <property type="protein sequence ID" value="QJA60943.1"/>
    <property type="molecule type" value="Genomic_DNA"/>
</dbReference>
<accession>A0A6H1ZGX8</accession>
<reference evidence="2" key="1">
    <citation type="submission" date="2020-03" db="EMBL/GenBank/DDBJ databases">
        <title>The deep terrestrial virosphere.</title>
        <authorList>
            <person name="Holmfeldt K."/>
            <person name="Nilsson E."/>
            <person name="Simone D."/>
            <person name="Lopez-Fernandez M."/>
            <person name="Wu X."/>
            <person name="de Brujin I."/>
            <person name="Lundin D."/>
            <person name="Andersson A."/>
            <person name="Bertilsson S."/>
            <person name="Dopson M."/>
        </authorList>
    </citation>
    <scope>NUCLEOTIDE SEQUENCE</scope>
    <source>
        <strain evidence="3">MM415B01016</strain>
        <strain evidence="2">TM448A00494</strain>
    </source>
</reference>
<proteinExistence type="predicted"/>
<sequence length="180" mass="20020">MMNAPVRAAAEGMPTKSPERDPVFDIAVQLGRAERSREELDLRAVRDRPNRYVFAGQAQNEQDRVDTLRAAISQHKATSLEGAAVQIAEALVVADFLNEWVREDALDGSEVSHAQRDYRALQRLLFSALDVVEAATGRKMADLGLQAFRNPSLSPWVQADDKLKAMNTVGLSNARYEERI</sequence>
<organism evidence="2">
    <name type="scientific">viral metagenome</name>
    <dbReference type="NCBI Taxonomy" id="1070528"/>
    <lineage>
        <taxon>unclassified sequences</taxon>
        <taxon>metagenomes</taxon>
        <taxon>organismal metagenomes</taxon>
    </lineage>
</organism>
<dbReference type="EMBL" id="MT144018">
    <property type="protein sequence ID" value="QJA46681.1"/>
    <property type="molecule type" value="Genomic_DNA"/>
</dbReference>
<evidence type="ECO:0000313" key="2">
    <source>
        <dbReference type="EMBL" id="QJA46681.1"/>
    </source>
</evidence>
<gene>
    <name evidence="3" type="ORF">MM415B01016_0012</name>
    <name evidence="2" type="ORF">TM448A00494_0028</name>
</gene>
<name>A0A6H1ZGX8_9ZZZZ</name>
<dbReference type="AlphaFoldDB" id="A0A6H1ZGX8"/>
<evidence type="ECO:0000313" key="3">
    <source>
        <dbReference type="EMBL" id="QJA60943.1"/>
    </source>
</evidence>